<evidence type="ECO:0000313" key="2">
    <source>
        <dbReference type="Proteomes" id="UP000076623"/>
    </source>
</evidence>
<gene>
    <name evidence="1" type="ORF">ABE65_005165</name>
</gene>
<dbReference type="EMBL" id="CP015378">
    <property type="protein sequence ID" value="ANC76230.1"/>
    <property type="molecule type" value="Genomic_DNA"/>
</dbReference>
<reference evidence="1 2" key="1">
    <citation type="submission" date="2016-04" db="EMBL/GenBank/DDBJ databases">
        <title>Complete genome sequence of Fictibacillus phosphorivorans G25-29, a strain toxic to nematodes.</title>
        <authorList>
            <person name="Zheng Z."/>
        </authorList>
    </citation>
    <scope>NUCLEOTIDE SEQUENCE [LARGE SCALE GENOMIC DNA]</scope>
    <source>
        <strain evidence="1 2">G25-29</strain>
    </source>
</reference>
<dbReference type="AlphaFoldDB" id="A0A160IL17"/>
<dbReference type="STRING" id="1221500.ABE65_005165"/>
<sequence>MKKKLILAAVLLIGFVSVLTIFFKDSAPTSSTKGPTSINDGIIYSGENDYWQASFSIDKTNQLKLTHIEGKNILPKELTFTLSTAYGQEKKQKEIGEYTFAMNQFPNQITVTFDGNINRLKENKKLVLKITGKDHYQFFNLYKEE</sequence>
<proteinExistence type="predicted"/>
<keyword evidence="2" id="KW-1185">Reference proteome</keyword>
<protein>
    <submittedName>
        <fullName evidence="1">Uncharacterized protein</fullName>
    </submittedName>
</protein>
<organism evidence="1 2">
    <name type="scientific">Fictibacillus phosphorivorans</name>
    <dbReference type="NCBI Taxonomy" id="1221500"/>
    <lineage>
        <taxon>Bacteria</taxon>
        <taxon>Bacillati</taxon>
        <taxon>Bacillota</taxon>
        <taxon>Bacilli</taxon>
        <taxon>Bacillales</taxon>
        <taxon>Fictibacillaceae</taxon>
        <taxon>Fictibacillus</taxon>
    </lineage>
</organism>
<dbReference type="KEGG" id="fpn:ABE65_005165"/>
<evidence type="ECO:0000313" key="1">
    <source>
        <dbReference type="EMBL" id="ANC76230.1"/>
    </source>
</evidence>
<accession>A0A160IL17</accession>
<dbReference type="RefSeq" id="WP_066392069.1">
    <property type="nucleotide sequence ID" value="NZ_CP015378.1"/>
</dbReference>
<name>A0A160IL17_9BACL</name>
<dbReference type="Proteomes" id="UP000076623">
    <property type="component" value="Chromosome"/>
</dbReference>